<reference evidence="1 2" key="2">
    <citation type="journal article" date="2013" name="Plant Cell Physiol.">
        <title>Rice Annotation Project Database (RAP-DB): an integrative and interactive database for rice genomics.</title>
        <authorList>
            <person name="Sakai H."/>
            <person name="Lee S.S."/>
            <person name="Tanaka T."/>
            <person name="Numa H."/>
            <person name="Kim J."/>
            <person name="Kawahara Y."/>
            <person name="Wakimoto H."/>
            <person name="Yang C.C."/>
            <person name="Iwamoto M."/>
            <person name="Abe T."/>
            <person name="Yamada Y."/>
            <person name="Muto A."/>
            <person name="Inokuchi H."/>
            <person name="Ikemura T."/>
            <person name="Matsumoto T."/>
            <person name="Sasaki T."/>
            <person name="Itoh T."/>
        </authorList>
    </citation>
    <scope>NUCLEOTIDE SEQUENCE [LARGE SCALE GENOMIC DNA]</scope>
    <source>
        <strain evidence="2">cv. Nipponbare</strain>
    </source>
</reference>
<proteinExistence type="predicted"/>
<dbReference type="EMBL" id="AP014957">
    <property type="protein sequence ID" value="BAS75912.1"/>
    <property type="molecule type" value="Genomic_DNA"/>
</dbReference>
<dbReference type="Gramene" id="Os01t0919150-00">
    <property type="protein sequence ID" value="Os01t0919150-00"/>
    <property type="gene ID" value="Os01g0919150"/>
</dbReference>
<dbReference type="PaxDb" id="39947-A0A0P0VCA0"/>
<keyword evidence="2" id="KW-1185">Reference proteome</keyword>
<evidence type="ECO:0000313" key="1">
    <source>
        <dbReference type="EMBL" id="BAS75912.1"/>
    </source>
</evidence>
<accession>A0A0P0VCA0</accession>
<name>A0A0P0VCA0_ORYSJ</name>
<dbReference type="InParanoid" id="A0A0P0VCA0"/>
<reference evidence="2" key="1">
    <citation type="journal article" date="2005" name="Nature">
        <title>The map-based sequence of the rice genome.</title>
        <authorList>
            <consortium name="International rice genome sequencing project (IRGSP)"/>
            <person name="Matsumoto T."/>
            <person name="Wu J."/>
            <person name="Kanamori H."/>
            <person name="Katayose Y."/>
            <person name="Fujisawa M."/>
            <person name="Namiki N."/>
            <person name="Mizuno H."/>
            <person name="Yamamoto K."/>
            <person name="Antonio B.A."/>
            <person name="Baba T."/>
            <person name="Sakata K."/>
            <person name="Nagamura Y."/>
            <person name="Aoki H."/>
            <person name="Arikawa K."/>
            <person name="Arita K."/>
            <person name="Bito T."/>
            <person name="Chiden Y."/>
            <person name="Fujitsuka N."/>
            <person name="Fukunaka R."/>
            <person name="Hamada M."/>
            <person name="Harada C."/>
            <person name="Hayashi A."/>
            <person name="Hijishita S."/>
            <person name="Honda M."/>
            <person name="Hosokawa S."/>
            <person name="Ichikawa Y."/>
            <person name="Idonuma A."/>
            <person name="Iijima M."/>
            <person name="Ikeda M."/>
            <person name="Ikeno M."/>
            <person name="Ito K."/>
            <person name="Ito S."/>
            <person name="Ito T."/>
            <person name="Ito Y."/>
            <person name="Ito Y."/>
            <person name="Iwabuchi A."/>
            <person name="Kamiya K."/>
            <person name="Karasawa W."/>
            <person name="Kurita K."/>
            <person name="Katagiri S."/>
            <person name="Kikuta A."/>
            <person name="Kobayashi H."/>
            <person name="Kobayashi N."/>
            <person name="Machita K."/>
            <person name="Maehara T."/>
            <person name="Masukawa M."/>
            <person name="Mizubayashi T."/>
            <person name="Mukai Y."/>
            <person name="Nagasaki H."/>
            <person name="Nagata Y."/>
            <person name="Naito S."/>
            <person name="Nakashima M."/>
            <person name="Nakama Y."/>
            <person name="Nakamichi Y."/>
            <person name="Nakamura M."/>
            <person name="Meguro A."/>
            <person name="Negishi M."/>
            <person name="Ohta I."/>
            <person name="Ohta T."/>
            <person name="Okamoto M."/>
            <person name="Ono N."/>
            <person name="Saji S."/>
            <person name="Sakaguchi M."/>
            <person name="Sakai K."/>
            <person name="Shibata M."/>
            <person name="Shimokawa T."/>
            <person name="Song J."/>
            <person name="Takazaki Y."/>
            <person name="Terasawa K."/>
            <person name="Tsugane M."/>
            <person name="Tsuji K."/>
            <person name="Ueda S."/>
            <person name="Waki K."/>
            <person name="Yamagata H."/>
            <person name="Yamamoto M."/>
            <person name="Yamamoto S."/>
            <person name="Yamane H."/>
            <person name="Yoshiki S."/>
            <person name="Yoshihara R."/>
            <person name="Yukawa K."/>
            <person name="Zhong H."/>
            <person name="Yano M."/>
            <person name="Yuan Q."/>
            <person name="Ouyang S."/>
            <person name="Liu J."/>
            <person name="Jones K.M."/>
            <person name="Gansberger K."/>
            <person name="Moffat K."/>
            <person name="Hill J."/>
            <person name="Bera J."/>
            <person name="Fadrosh D."/>
            <person name="Jin S."/>
            <person name="Johri S."/>
            <person name="Kim M."/>
            <person name="Overton L."/>
            <person name="Reardon M."/>
            <person name="Tsitrin T."/>
            <person name="Vuong H."/>
            <person name="Weaver B."/>
            <person name="Ciecko A."/>
            <person name="Tallon L."/>
            <person name="Jackson J."/>
            <person name="Pai G."/>
            <person name="Aken S.V."/>
            <person name="Utterback T."/>
            <person name="Reidmuller S."/>
            <person name="Feldblyum T."/>
            <person name="Hsiao J."/>
            <person name="Zismann V."/>
            <person name="Iobst S."/>
            <person name="de Vazeille A.R."/>
            <person name="Buell C.R."/>
            <person name="Ying K."/>
            <person name="Li Y."/>
            <person name="Lu T."/>
            <person name="Huang Y."/>
            <person name="Zhao Q."/>
            <person name="Feng Q."/>
            <person name="Zhang L."/>
            <person name="Zhu J."/>
            <person name="Weng Q."/>
            <person name="Mu J."/>
            <person name="Lu Y."/>
            <person name="Fan D."/>
            <person name="Liu Y."/>
            <person name="Guan J."/>
            <person name="Zhang Y."/>
            <person name="Yu S."/>
            <person name="Liu X."/>
            <person name="Zhang Y."/>
            <person name="Hong G."/>
            <person name="Han B."/>
            <person name="Choisne N."/>
            <person name="Demange N."/>
            <person name="Orjeda G."/>
            <person name="Samain S."/>
            <person name="Cattolico L."/>
            <person name="Pelletier E."/>
            <person name="Couloux A."/>
            <person name="Segurens B."/>
            <person name="Wincker P."/>
            <person name="D'Hont A."/>
            <person name="Scarpelli C."/>
            <person name="Weissenbach J."/>
            <person name="Salanoubat M."/>
            <person name="Quetier F."/>
            <person name="Yu Y."/>
            <person name="Kim H.R."/>
            <person name="Rambo T."/>
            <person name="Currie J."/>
            <person name="Collura K."/>
            <person name="Luo M."/>
            <person name="Yang T."/>
            <person name="Ammiraju J.S.S."/>
            <person name="Engler F."/>
            <person name="Soderlund C."/>
            <person name="Wing R.A."/>
            <person name="Palmer L.E."/>
            <person name="de la Bastide M."/>
            <person name="Spiegel L."/>
            <person name="Nascimento L."/>
            <person name="Zutavern T."/>
            <person name="O'Shaughnessy A."/>
            <person name="Dike S."/>
            <person name="Dedhia N."/>
            <person name="Preston R."/>
            <person name="Balija V."/>
            <person name="McCombie W.R."/>
            <person name="Chow T."/>
            <person name="Chen H."/>
            <person name="Chung M."/>
            <person name="Chen C."/>
            <person name="Shaw J."/>
            <person name="Wu H."/>
            <person name="Hsiao K."/>
            <person name="Chao Y."/>
            <person name="Chu M."/>
            <person name="Cheng C."/>
            <person name="Hour A."/>
            <person name="Lee P."/>
            <person name="Lin S."/>
            <person name="Lin Y."/>
            <person name="Liou J."/>
            <person name="Liu S."/>
            <person name="Hsing Y."/>
            <person name="Raghuvanshi S."/>
            <person name="Mohanty A."/>
            <person name="Bharti A.K."/>
            <person name="Gaur A."/>
            <person name="Gupta V."/>
            <person name="Kumar D."/>
            <person name="Ravi V."/>
            <person name="Vij S."/>
            <person name="Kapur A."/>
            <person name="Khurana P."/>
            <person name="Khurana P."/>
            <person name="Khurana J.P."/>
            <person name="Tyagi A.K."/>
            <person name="Gaikwad K."/>
            <person name="Singh A."/>
            <person name="Dalal V."/>
            <person name="Srivastava S."/>
            <person name="Dixit A."/>
            <person name="Pal A.K."/>
            <person name="Ghazi I.A."/>
            <person name="Yadav M."/>
            <person name="Pandit A."/>
            <person name="Bhargava A."/>
            <person name="Sureshbabu K."/>
            <person name="Batra K."/>
            <person name="Sharma T.R."/>
            <person name="Mohapatra T."/>
            <person name="Singh N.K."/>
            <person name="Messing J."/>
            <person name="Nelson A.B."/>
            <person name="Fuks G."/>
            <person name="Kavchok S."/>
            <person name="Keizer G."/>
            <person name="Linton E."/>
            <person name="Llaca V."/>
            <person name="Song R."/>
            <person name="Tanyolac B."/>
            <person name="Young S."/>
            <person name="Ho-Il K."/>
            <person name="Hahn J.H."/>
            <person name="Sangsakoo G."/>
            <person name="Vanavichit A."/>
            <person name="de Mattos Luiz.A.T."/>
            <person name="Zimmer P.D."/>
            <person name="Malone G."/>
            <person name="Dellagostin O."/>
            <person name="de Oliveira A.C."/>
            <person name="Bevan M."/>
            <person name="Bancroft I."/>
            <person name="Minx P."/>
            <person name="Cordum H."/>
            <person name="Wilson R."/>
            <person name="Cheng Z."/>
            <person name="Jin W."/>
            <person name="Jiang J."/>
            <person name="Leong S.A."/>
            <person name="Iwama H."/>
            <person name="Gojobori T."/>
            <person name="Itoh T."/>
            <person name="Niimura Y."/>
            <person name="Fujii Y."/>
            <person name="Habara T."/>
            <person name="Sakai H."/>
            <person name="Sato Y."/>
            <person name="Wilson G."/>
            <person name="Kumar K."/>
            <person name="McCouch S."/>
            <person name="Juretic N."/>
            <person name="Hoen D."/>
            <person name="Wright S."/>
            <person name="Bruskiewich R."/>
            <person name="Bureau T."/>
            <person name="Miyao A."/>
            <person name="Hirochika H."/>
            <person name="Nishikawa T."/>
            <person name="Kadowaki K."/>
            <person name="Sugiura M."/>
            <person name="Burr B."/>
            <person name="Sasaki T."/>
        </authorList>
    </citation>
    <scope>NUCLEOTIDE SEQUENCE [LARGE SCALE GENOMIC DNA]</scope>
    <source>
        <strain evidence="2">cv. Nipponbare</strain>
    </source>
</reference>
<sequence>MTWAMAAPTTPKRQVNIRIGSSAMFARSPVTVENGVLVSLNPLKTPCIARDSSTAGAPRDLTTRYRSAGIIIGEPCLTPMMRSSGLPAATRNTAWSRPRNAPTISADVTDGTNLLLHLPTPTPAAAAFLSSVVRTAAVETSAPLVSAESTPTTCCFSGSATAAALAPWPLASWPSSLSSSAPAAPLLRMASSSATKEVVTLTSG</sequence>
<gene>
    <name evidence="1" type="ordered locus">Os01g0919150</name>
    <name evidence="1" type="ORF">OSNPB_010919150</name>
</gene>
<evidence type="ECO:0000313" key="2">
    <source>
        <dbReference type="Proteomes" id="UP000059680"/>
    </source>
</evidence>
<dbReference type="AlphaFoldDB" id="A0A0P0VCA0"/>
<protein>
    <submittedName>
        <fullName evidence="1">Os01g0919150 protein</fullName>
    </submittedName>
</protein>
<dbReference type="Proteomes" id="UP000059680">
    <property type="component" value="Chromosome 1"/>
</dbReference>
<reference evidence="1 2" key="3">
    <citation type="journal article" date="2013" name="Rice">
        <title>Improvement of the Oryza sativa Nipponbare reference genome using next generation sequence and optical map data.</title>
        <authorList>
            <person name="Kawahara Y."/>
            <person name="de la Bastide M."/>
            <person name="Hamilton J.P."/>
            <person name="Kanamori H."/>
            <person name="McCombie W.R."/>
            <person name="Ouyang S."/>
            <person name="Schwartz D.C."/>
            <person name="Tanaka T."/>
            <person name="Wu J."/>
            <person name="Zhou S."/>
            <person name="Childs K.L."/>
            <person name="Davidson R.M."/>
            <person name="Lin H."/>
            <person name="Quesada-Ocampo L."/>
            <person name="Vaillancourt B."/>
            <person name="Sakai H."/>
            <person name="Lee S.S."/>
            <person name="Kim J."/>
            <person name="Numa H."/>
            <person name="Itoh T."/>
            <person name="Buell C.R."/>
            <person name="Matsumoto T."/>
        </authorList>
    </citation>
    <scope>NUCLEOTIDE SEQUENCE [LARGE SCALE GENOMIC DNA]</scope>
    <source>
        <strain evidence="2">cv. Nipponbare</strain>
    </source>
</reference>
<organism evidence="1 2">
    <name type="scientific">Oryza sativa subsp. japonica</name>
    <name type="common">Rice</name>
    <dbReference type="NCBI Taxonomy" id="39947"/>
    <lineage>
        <taxon>Eukaryota</taxon>
        <taxon>Viridiplantae</taxon>
        <taxon>Streptophyta</taxon>
        <taxon>Embryophyta</taxon>
        <taxon>Tracheophyta</taxon>
        <taxon>Spermatophyta</taxon>
        <taxon>Magnoliopsida</taxon>
        <taxon>Liliopsida</taxon>
        <taxon>Poales</taxon>
        <taxon>Poaceae</taxon>
        <taxon>BOP clade</taxon>
        <taxon>Oryzoideae</taxon>
        <taxon>Oryzeae</taxon>
        <taxon>Oryzinae</taxon>
        <taxon>Oryza</taxon>
        <taxon>Oryza sativa</taxon>
    </lineage>
</organism>